<organism evidence="1 2">
    <name type="scientific">Vagococcus humatus</name>
    <dbReference type="NCBI Taxonomy" id="1889241"/>
    <lineage>
        <taxon>Bacteria</taxon>
        <taxon>Bacillati</taxon>
        <taxon>Bacillota</taxon>
        <taxon>Bacilli</taxon>
        <taxon>Lactobacillales</taxon>
        <taxon>Enterococcaceae</taxon>
        <taxon>Vagococcus</taxon>
    </lineage>
</organism>
<gene>
    <name evidence="1" type="ORF">C7P63_05915</name>
</gene>
<evidence type="ECO:0000313" key="1">
    <source>
        <dbReference type="EMBL" id="RST89308.1"/>
    </source>
</evidence>
<reference evidence="1 2" key="1">
    <citation type="submission" date="2018-03" db="EMBL/GenBank/DDBJ databases">
        <authorList>
            <person name="Gulvik C.A."/>
        </authorList>
    </citation>
    <scope>NUCLEOTIDE SEQUENCE [LARGE SCALE GENOMIC DNA]</scope>
    <source>
        <strain evidence="1 2">JCM 31581</strain>
    </source>
</reference>
<comment type="caution">
    <text evidence="1">The sequence shown here is derived from an EMBL/GenBank/DDBJ whole genome shotgun (WGS) entry which is preliminary data.</text>
</comment>
<dbReference type="OrthoDB" id="9805416at2"/>
<dbReference type="AlphaFoldDB" id="A0A429Z6L1"/>
<keyword evidence="2" id="KW-1185">Reference proteome</keyword>
<evidence type="ECO:0000313" key="2">
    <source>
        <dbReference type="Proteomes" id="UP000277864"/>
    </source>
</evidence>
<dbReference type="Proteomes" id="UP000277864">
    <property type="component" value="Unassembled WGS sequence"/>
</dbReference>
<dbReference type="RefSeq" id="WP_125943242.1">
    <property type="nucleotide sequence ID" value="NZ_PXZH01000002.1"/>
</dbReference>
<proteinExistence type="predicted"/>
<dbReference type="EMBL" id="PXZH01000002">
    <property type="protein sequence ID" value="RST89308.1"/>
    <property type="molecule type" value="Genomic_DNA"/>
</dbReference>
<name>A0A429Z6L1_9ENTE</name>
<sequence>MEILLTGVLPQEKPLIKAWAKKQTPLIIITEELLTEENLPFLDGKHGLILTDNNLSQEVLNKMKLLEIPYVKRAALASKELPTKENEFETMLDQALLTIQHQISL</sequence>
<accession>A0A429Z6L1</accession>
<protein>
    <submittedName>
        <fullName evidence="1">Uncharacterized protein</fullName>
    </submittedName>
</protein>